<dbReference type="InterPro" id="IPR050695">
    <property type="entry name" value="N-acetylmuramoyl_amidase_3"/>
</dbReference>
<dbReference type="GO" id="GO:0009253">
    <property type="term" value="P:peptidoglycan catabolic process"/>
    <property type="evidence" value="ECO:0007669"/>
    <property type="project" value="InterPro"/>
</dbReference>
<protein>
    <submittedName>
        <fullName evidence="3">Cell wall hydrolase/autolysin</fullName>
    </submittedName>
</protein>
<dbReference type="EMBL" id="LGTE01000002">
    <property type="protein sequence ID" value="KNZ70922.1"/>
    <property type="molecule type" value="Genomic_DNA"/>
</dbReference>
<dbReference type="Proteomes" id="UP000037175">
    <property type="component" value="Unassembled WGS sequence"/>
</dbReference>
<keyword evidence="4" id="KW-1185">Reference proteome</keyword>
<dbReference type="Pfam" id="PF01520">
    <property type="entry name" value="Amidase_3"/>
    <property type="match status" value="1"/>
</dbReference>
<dbReference type="PATRIC" id="fig|281456.6.peg.634"/>
<accession>A0A0L6W5T1</accession>
<dbReference type="AlphaFoldDB" id="A0A0L6W5T1"/>
<dbReference type="InterPro" id="IPR002508">
    <property type="entry name" value="MurNAc-LAA_cat"/>
</dbReference>
<gene>
    <name evidence="3" type="ORF">Tfer_0604</name>
</gene>
<dbReference type="GO" id="GO:0030288">
    <property type="term" value="C:outer membrane-bounded periplasmic space"/>
    <property type="evidence" value="ECO:0007669"/>
    <property type="project" value="TreeGrafter"/>
</dbReference>
<keyword evidence="1 3" id="KW-0378">Hydrolase</keyword>
<evidence type="ECO:0000313" key="3">
    <source>
        <dbReference type="EMBL" id="KNZ70922.1"/>
    </source>
</evidence>
<dbReference type="PANTHER" id="PTHR30404">
    <property type="entry name" value="N-ACETYLMURAMOYL-L-ALANINE AMIDASE"/>
    <property type="match status" value="1"/>
</dbReference>
<dbReference type="SUPFAM" id="SSF53187">
    <property type="entry name" value="Zn-dependent exopeptidases"/>
    <property type="match status" value="1"/>
</dbReference>
<dbReference type="Gene3D" id="3.40.630.40">
    <property type="entry name" value="Zn-dependent exopeptidases"/>
    <property type="match status" value="1"/>
</dbReference>
<sequence>MWVVGVIFLLSICRIGLNKYREYAWQEEMYHRGIKNKVIVIDPGHGGADPGAMVGSLKEADINLSLARELKKELEGMGAKAVLTREEKGPLVPDKKMSYVKWMENLRRRREFALEEKGHILISIHSNANNSKQASGGIVYYTQFNKNNMRLASNIQEQLNLYWGADNNMLEKGLSVIAWDKMPSVLVETGFLTNPRDREVLSSYAGRKKLARAIAVGIKQYCDGLPEQ</sequence>
<comment type="caution">
    <text evidence="3">The sequence shown here is derived from an EMBL/GenBank/DDBJ whole genome shotgun (WGS) entry which is preliminary data.</text>
</comment>
<dbReference type="GO" id="GO:0008745">
    <property type="term" value="F:N-acetylmuramoyl-L-alanine amidase activity"/>
    <property type="evidence" value="ECO:0007669"/>
    <property type="project" value="InterPro"/>
</dbReference>
<reference evidence="4" key="1">
    <citation type="submission" date="2015-07" db="EMBL/GenBank/DDBJ databases">
        <title>Complete Genome of Thermincola ferriacetica strain Z-0001T.</title>
        <authorList>
            <person name="Lusk B."/>
            <person name="Badalamenti J.P."/>
            <person name="Parameswaran P."/>
            <person name="Bond D.R."/>
            <person name="Torres C.I."/>
        </authorList>
    </citation>
    <scope>NUCLEOTIDE SEQUENCE [LARGE SCALE GENOMIC DNA]</scope>
    <source>
        <strain evidence="4">Z-0001</strain>
    </source>
</reference>
<dbReference type="SMART" id="SM00646">
    <property type="entry name" value="Ami_3"/>
    <property type="match status" value="1"/>
</dbReference>
<feature type="domain" description="MurNAc-LAA" evidence="2">
    <location>
        <begin position="110"/>
        <end position="219"/>
    </location>
</feature>
<name>A0A0L6W5T1_9FIRM</name>
<dbReference type="PANTHER" id="PTHR30404:SF0">
    <property type="entry name" value="N-ACETYLMURAMOYL-L-ALANINE AMIDASE AMIC"/>
    <property type="match status" value="1"/>
</dbReference>
<organism evidence="3 4">
    <name type="scientific">Thermincola ferriacetica</name>
    <dbReference type="NCBI Taxonomy" id="281456"/>
    <lineage>
        <taxon>Bacteria</taxon>
        <taxon>Bacillati</taxon>
        <taxon>Bacillota</taxon>
        <taxon>Clostridia</taxon>
        <taxon>Eubacteriales</taxon>
        <taxon>Thermincolaceae</taxon>
        <taxon>Thermincola</taxon>
    </lineage>
</organism>
<proteinExistence type="predicted"/>
<evidence type="ECO:0000313" key="4">
    <source>
        <dbReference type="Proteomes" id="UP000037175"/>
    </source>
</evidence>
<dbReference type="CDD" id="cd02696">
    <property type="entry name" value="MurNAc-LAA"/>
    <property type="match status" value="1"/>
</dbReference>
<evidence type="ECO:0000259" key="2">
    <source>
        <dbReference type="SMART" id="SM00646"/>
    </source>
</evidence>
<evidence type="ECO:0000256" key="1">
    <source>
        <dbReference type="ARBA" id="ARBA00022801"/>
    </source>
</evidence>